<dbReference type="AlphaFoldDB" id="A0A8X6SD12"/>
<keyword evidence="2" id="KW-1185">Reference proteome</keyword>
<proteinExistence type="predicted"/>
<sequence length="111" mass="12433">MIAVDFLHHENPSTWAGVKPATFCTESQRQTDHATQPTSTRGLLVTDHVILNHGQVTWTAPELAPYPNYTTTPTGGCLSSRKVYRASLPYLAGLEWYWARTRDKVSHDPIP</sequence>
<accession>A0A8X6SD12</accession>
<organism evidence="1 2">
    <name type="scientific">Trichonephila clavipes</name>
    <name type="common">Golden silk orbweaver</name>
    <name type="synonym">Nephila clavipes</name>
    <dbReference type="NCBI Taxonomy" id="2585209"/>
    <lineage>
        <taxon>Eukaryota</taxon>
        <taxon>Metazoa</taxon>
        <taxon>Ecdysozoa</taxon>
        <taxon>Arthropoda</taxon>
        <taxon>Chelicerata</taxon>
        <taxon>Arachnida</taxon>
        <taxon>Araneae</taxon>
        <taxon>Araneomorphae</taxon>
        <taxon>Entelegynae</taxon>
        <taxon>Araneoidea</taxon>
        <taxon>Nephilidae</taxon>
        <taxon>Trichonephila</taxon>
    </lineage>
</organism>
<reference evidence="1" key="1">
    <citation type="submission" date="2020-08" db="EMBL/GenBank/DDBJ databases">
        <title>Multicomponent nature underlies the extraordinary mechanical properties of spider dragline silk.</title>
        <authorList>
            <person name="Kono N."/>
            <person name="Nakamura H."/>
            <person name="Mori M."/>
            <person name="Yoshida Y."/>
            <person name="Ohtoshi R."/>
            <person name="Malay A.D."/>
            <person name="Moran D.A.P."/>
            <person name="Tomita M."/>
            <person name="Numata K."/>
            <person name="Arakawa K."/>
        </authorList>
    </citation>
    <scope>NUCLEOTIDE SEQUENCE</scope>
</reference>
<evidence type="ECO:0000313" key="1">
    <source>
        <dbReference type="EMBL" id="GFY11657.1"/>
    </source>
</evidence>
<gene>
    <name evidence="1" type="ORF">TNCV_4231261</name>
</gene>
<protein>
    <submittedName>
        <fullName evidence="1">Uncharacterized protein</fullName>
    </submittedName>
</protein>
<dbReference type="EMBL" id="BMAU01021306">
    <property type="protein sequence ID" value="GFY11657.1"/>
    <property type="molecule type" value="Genomic_DNA"/>
</dbReference>
<comment type="caution">
    <text evidence="1">The sequence shown here is derived from an EMBL/GenBank/DDBJ whole genome shotgun (WGS) entry which is preliminary data.</text>
</comment>
<dbReference type="Proteomes" id="UP000887159">
    <property type="component" value="Unassembled WGS sequence"/>
</dbReference>
<name>A0A8X6SD12_TRICX</name>
<evidence type="ECO:0000313" key="2">
    <source>
        <dbReference type="Proteomes" id="UP000887159"/>
    </source>
</evidence>